<feature type="compositionally biased region" description="Pro residues" evidence="3">
    <location>
        <begin position="248"/>
        <end position="258"/>
    </location>
</feature>
<dbReference type="KEGG" id="cid:P73_0727"/>
<dbReference type="GO" id="GO:0008902">
    <property type="term" value="F:hydroxymethylpyrimidine kinase activity"/>
    <property type="evidence" value="ECO:0007669"/>
    <property type="project" value="UniProtKB-EC"/>
</dbReference>
<evidence type="ECO:0000313" key="6">
    <source>
        <dbReference type="Proteomes" id="UP000031521"/>
    </source>
</evidence>
<evidence type="ECO:0000313" key="5">
    <source>
        <dbReference type="EMBL" id="AJE45442.1"/>
    </source>
</evidence>
<dbReference type="CDD" id="cd01169">
    <property type="entry name" value="HMPP_kinase"/>
    <property type="match status" value="1"/>
</dbReference>
<dbReference type="Proteomes" id="UP000031521">
    <property type="component" value="Chromosome"/>
</dbReference>
<reference evidence="5 6" key="1">
    <citation type="journal article" date="2014" name="Int. J. Syst. Evol. Microbiol.">
        <title>Celeribacter indicus sp. nov., a polycyclic aromatic hydrocarbon-degrading bacterium from deep-sea sediment and reclassification of Huaishuia halophila as Celeribacter halophilus comb. nov.</title>
        <authorList>
            <person name="Lai Q."/>
            <person name="Cao J."/>
            <person name="Yuan J."/>
            <person name="Li F."/>
            <person name="Shao Z."/>
        </authorList>
    </citation>
    <scope>NUCLEOTIDE SEQUENCE [LARGE SCALE GENOMIC DNA]</scope>
    <source>
        <strain evidence="5">P73</strain>
    </source>
</reference>
<accession>A0A0B5DYY5</accession>
<dbReference type="UniPathway" id="UPA00060">
    <property type="reaction ID" value="UER00138"/>
</dbReference>
<organism evidence="5 6">
    <name type="scientific">Celeribacter indicus</name>
    <dbReference type="NCBI Taxonomy" id="1208324"/>
    <lineage>
        <taxon>Bacteria</taxon>
        <taxon>Pseudomonadati</taxon>
        <taxon>Pseudomonadota</taxon>
        <taxon>Alphaproteobacteria</taxon>
        <taxon>Rhodobacterales</taxon>
        <taxon>Roseobacteraceae</taxon>
        <taxon>Celeribacter</taxon>
    </lineage>
</organism>
<dbReference type="RefSeq" id="WP_052453022.1">
    <property type="nucleotide sequence ID" value="NZ_CP004393.1"/>
</dbReference>
<evidence type="ECO:0000256" key="3">
    <source>
        <dbReference type="SAM" id="MobiDB-lite"/>
    </source>
</evidence>
<dbReference type="GO" id="GO:0005829">
    <property type="term" value="C:cytosol"/>
    <property type="evidence" value="ECO:0007669"/>
    <property type="project" value="TreeGrafter"/>
</dbReference>
<dbReference type="EC" id="2.7.1.49" evidence="2"/>
<dbReference type="PANTHER" id="PTHR20858:SF17">
    <property type="entry name" value="HYDROXYMETHYLPYRIMIDINE_PHOSPHOMETHYLPYRIMIDINE KINASE THI20-RELATED"/>
    <property type="match status" value="1"/>
</dbReference>
<comment type="pathway">
    <text evidence="1">Cofactor biosynthesis; thiamine diphosphate biosynthesis.</text>
</comment>
<proteinExistence type="predicted"/>
<dbReference type="InterPro" id="IPR004399">
    <property type="entry name" value="HMP/HMP-P_kinase_dom"/>
</dbReference>
<dbReference type="HOGENOM" id="CLU_020520_0_2_5"/>
<dbReference type="EMBL" id="CP004393">
    <property type="protein sequence ID" value="AJE45442.1"/>
    <property type="molecule type" value="Genomic_DNA"/>
</dbReference>
<dbReference type="GO" id="GO:0009229">
    <property type="term" value="P:thiamine diphosphate biosynthetic process"/>
    <property type="evidence" value="ECO:0007669"/>
    <property type="project" value="UniProtKB-UniPathway"/>
</dbReference>
<dbReference type="Gene3D" id="3.40.1190.20">
    <property type="match status" value="1"/>
</dbReference>
<evidence type="ECO:0000259" key="4">
    <source>
        <dbReference type="Pfam" id="PF08543"/>
    </source>
</evidence>
<dbReference type="SUPFAM" id="SSF53613">
    <property type="entry name" value="Ribokinase-like"/>
    <property type="match status" value="1"/>
</dbReference>
<dbReference type="PANTHER" id="PTHR20858">
    <property type="entry name" value="PHOSPHOMETHYLPYRIMIDINE KINASE"/>
    <property type="match status" value="1"/>
</dbReference>
<dbReference type="AlphaFoldDB" id="A0A0B5DYY5"/>
<gene>
    <name evidence="5" type="ORF">P73_0727</name>
</gene>
<dbReference type="GO" id="GO:0008972">
    <property type="term" value="F:phosphomethylpyrimidine kinase activity"/>
    <property type="evidence" value="ECO:0007669"/>
    <property type="project" value="InterPro"/>
</dbReference>
<keyword evidence="5" id="KW-0808">Transferase</keyword>
<sequence length="258" mass="25953">MNAPVLFVGGLDSSGGAGILRDCATAAELGAPARVAATAVTAQTDQAVSALHPVPSETVVAQIAAAGAVGAVKLGMLGAAEIVAAVARSLPETPLVIDPVLRSSSGRDLLDPAGRAALVELLVPRCDLLTPNLPELGALGRHLGTAGESATVEALMRRGCRAVLVKGGHAAGGAVVEDRLHRPGMPVQRFCAPRVDATLRGTGCQLASAVAVHLSRAVPPAEAVGRAKAQMQRRFEAAARPATSLNAPRPPCPPAVSS</sequence>
<keyword evidence="5" id="KW-0418">Kinase</keyword>
<name>A0A0B5DYY5_9RHOB</name>
<dbReference type="Pfam" id="PF08543">
    <property type="entry name" value="Phos_pyr_kin"/>
    <property type="match status" value="1"/>
</dbReference>
<dbReference type="GO" id="GO:0009228">
    <property type="term" value="P:thiamine biosynthetic process"/>
    <property type="evidence" value="ECO:0007669"/>
    <property type="project" value="InterPro"/>
</dbReference>
<dbReference type="InterPro" id="IPR013749">
    <property type="entry name" value="PM/HMP-P_kinase-1"/>
</dbReference>
<dbReference type="InterPro" id="IPR029056">
    <property type="entry name" value="Ribokinase-like"/>
</dbReference>
<evidence type="ECO:0000256" key="1">
    <source>
        <dbReference type="ARBA" id="ARBA00004948"/>
    </source>
</evidence>
<keyword evidence="6" id="KW-1185">Reference proteome</keyword>
<protein>
    <recommendedName>
        <fullName evidence="2">hydroxymethylpyrimidine kinase</fullName>
        <ecNumber evidence="2">2.7.1.49</ecNumber>
    </recommendedName>
</protein>
<feature type="region of interest" description="Disordered" evidence="3">
    <location>
        <begin position="234"/>
        <end position="258"/>
    </location>
</feature>
<dbReference type="OrthoDB" id="9810880at2"/>
<evidence type="ECO:0000256" key="2">
    <source>
        <dbReference type="ARBA" id="ARBA00012135"/>
    </source>
</evidence>
<dbReference type="STRING" id="1208324.P73_0727"/>
<feature type="domain" description="Pyridoxamine kinase/Phosphomethylpyrimidine kinase" evidence="4">
    <location>
        <begin position="12"/>
        <end position="238"/>
    </location>
</feature>